<dbReference type="PROSITE" id="PS51670">
    <property type="entry name" value="SHKT"/>
    <property type="match status" value="1"/>
</dbReference>
<evidence type="ECO:0000256" key="9">
    <source>
        <dbReference type="PROSITE-ProRule" id="PRU01005"/>
    </source>
</evidence>
<comment type="cofactor">
    <cofactor evidence="8">
        <name>Zn(2+)</name>
        <dbReference type="ChEBI" id="CHEBI:29105"/>
    </cofactor>
    <text evidence="8">Binds 2 Zn(2+) ions per subunit.</text>
</comment>
<comment type="caution">
    <text evidence="11">The sequence shown here is derived from an EMBL/GenBank/DDBJ whole genome shotgun (WGS) entry which is preliminary data.</text>
</comment>
<feature type="binding site" evidence="8">
    <location>
        <position position="163"/>
    </location>
    <ligand>
        <name>Zn(2+)</name>
        <dbReference type="ChEBI" id="CHEBI:29105"/>
        <label>2</label>
        <note>catalytic</note>
    </ligand>
</feature>
<dbReference type="EMBL" id="CACRXK020015176">
    <property type="protein sequence ID" value="CAB4027998.1"/>
    <property type="molecule type" value="Genomic_DNA"/>
</dbReference>
<dbReference type="PANTHER" id="PTHR10201:SF323">
    <property type="entry name" value="MATRIX METALLOPROTEINASE-21"/>
    <property type="match status" value="1"/>
</dbReference>
<keyword evidence="4" id="KW-0378">Hydrolase</keyword>
<organism evidence="11 12">
    <name type="scientific">Paramuricea clavata</name>
    <name type="common">Red gorgonian</name>
    <name type="synonym">Violescent sea-whip</name>
    <dbReference type="NCBI Taxonomy" id="317549"/>
    <lineage>
        <taxon>Eukaryota</taxon>
        <taxon>Metazoa</taxon>
        <taxon>Cnidaria</taxon>
        <taxon>Anthozoa</taxon>
        <taxon>Octocorallia</taxon>
        <taxon>Malacalcyonacea</taxon>
        <taxon>Plexauridae</taxon>
        <taxon>Paramuricea</taxon>
    </lineage>
</organism>
<keyword evidence="8" id="KW-0106">Calcium</keyword>
<dbReference type="InterPro" id="IPR021190">
    <property type="entry name" value="Pept_M10A"/>
</dbReference>
<keyword evidence="3 8" id="KW-0479">Metal-binding</keyword>
<evidence type="ECO:0000256" key="5">
    <source>
        <dbReference type="ARBA" id="ARBA00022833"/>
    </source>
</evidence>
<evidence type="ECO:0000256" key="1">
    <source>
        <dbReference type="ARBA" id="ARBA00010370"/>
    </source>
</evidence>
<dbReference type="PRINTS" id="PR00138">
    <property type="entry name" value="MATRIXIN"/>
</dbReference>
<evidence type="ECO:0000256" key="3">
    <source>
        <dbReference type="ARBA" id="ARBA00022723"/>
    </source>
</evidence>
<dbReference type="GO" id="GO:0008270">
    <property type="term" value="F:zinc ion binding"/>
    <property type="evidence" value="ECO:0007669"/>
    <property type="project" value="InterPro"/>
</dbReference>
<proteinExistence type="inferred from homology"/>
<dbReference type="Pfam" id="PF00413">
    <property type="entry name" value="Peptidase_M10"/>
    <property type="match status" value="2"/>
</dbReference>
<dbReference type="InterPro" id="IPR006026">
    <property type="entry name" value="Peptidase_Metallo"/>
</dbReference>
<dbReference type="InterPro" id="IPR036365">
    <property type="entry name" value="PGBD-like_sf"/>
</dbReference>
<dbReference type="SMART" id="SM00235">
    <property type="entry name" value="ZnMc"/>
    <property type="match status" value="1"/>
</dbReference>
<evidence type="ECO:0000256" key="10">
    <source>
        <dbReference type="SAM" id="MobiDB-lite"/>
    </source>
</evidence>
<feature type="region of interest" description="Disordered" evidence="10">
    <location>
        <begin position="187"/>
        <end position="215"/>
    </location>
</feature>
<evidence type="ECO:0000256" key="7">
    <source>
        <dbReference type="PIRSR" id="PIRSR621190-1"/>
    </source>
</evidence>
<dbReference type="Gene3D" id="3.40.390.10">
    <property type="entry name" value="Collagenase (Catalytic Domain)"/>
    <property type="match status" value="2"/>
</dbReference>
<feature type="binding site" evidence="8">
    <location>
        <position position="121"/>
    </location>
    <ligand>
        <name>Ca(2+)</name>
        <dbReference type="ChEBI" id="CHEBI:29108"/>
        <label>2</label>
    </ligand>
</feature>
<dbReference type="AlphaFoldDB" id="A0A6S7JBE2"/>
<feature type="binding site" evidence="8">
    <location>
        <position position="145"/>
    </location>
    <ligand>
        <name>Zn(2+)</name>
        <dbReference type="ChEBI" id="CHEBI:29105"/>
        <label>2</label>
        <note>catalytic</note>
    </ligand>
</feature>
<evidence type="ECO:0000313" key="12">
    <source>
        <dbReference type="Proteomes" id="UP001152795"/>
    </source>
</evidence>
<dbReference type="GO" id="GO:0030198">
    <property type="term" value="P:extracellular matrix organization"/>
    <property type="evidence" value="ECO:0007669"/>
    <property type="project" value="TreeGrafter"/>
</dbReference>
<comment type="cofactor">
    <cofactor evidence="8">
        <name>Ca(2+)</name>
        <dbReference type="ChEBI" id="CHEBI:29108"/>
    </cofactor>
    <text evidence="8">Can bind about 5 Ca(2+) ions per subunit.</text>
</comment>
<comment type="caution">
    <text evidence="9">Lacks conserved residue(s) required for the propagation of feature annotation.</text>
</comment>
<evidence type="ECO:0000256" key="6">
    <source>
        <dbReference type="ARBA" id="ARBA00023049"/>
    </source>
</evidence>
<dbReference type="InterPro" id="IPR001818">
    <property type="entry name" value="Pept_M10_metallopeptidase"/>
</dbReference>
<keyword evidence="12" id="KW-1185">Reference proteome</keyword>
<evidence type="ECO:0000256" key="4">
    <source>
        <dbReference type="ARBA" id="ARBA00022801"/>
    </source>
</evidence>
<dbReference type="InterPro" id="IPR003582">
    <property type="entry name" value="ShKT_dom"/>
</dbReference>
<keyword evidence="2" id="KW-0645">Protease</keyword>
<evidence type="ECO:0000256" key="2">
    <source>
        <dbReference type="ARBA" id="ARBA00022670"/>
    </source>
</evidence>
<keyword evidence="6" id="KW-0482">Metalloprotease</keyword>
<dbReference type="GO" id="GO:0004222">
    <property type="term" value="F:metalloendopeptidase activity"/>
    <property type="evidence" value="ECO:0007669"/>
    <property type="project" value="InterPro"/>
</dbReference>
<dbReference type="GO" id="GO:0031012">
    <property type="term" value="C:extracellular matrix"/>
    <property type="evidence" value="ECO:0007669"/>
    <property type="project" value="InterPro"/>
</dbReference>
<feature type="region of interest" description="Disordered" evidence="10">
    <location>
        <begin position="45"/>
        <end position="69"/>
    </location>
</feature>
<dbReference type="GO" id="GO:0006508">
    <property type="term" value="P:proteolysis"/>
    <property type="evidence" value="ECO:0007669"/>
    <property type="project" value="UniProtKB-KW"/>
</dbReference>
<dbReference type="InterPro" id="IPR024079">
    <property type="entry name" value="MetalloPept_cat_dom_sf"/>
</dbReference>
<feature type="binding site" description="in inhibited form" evidence="8">
    <location>
        <position position="49"/>
    </location>
    <ligand>
        <name>Zn(2+)</name>
        <dbReference type="ChEBI" id="CHEBI:29105"/>
        <label>2</label>
        <note>catalytic</note>
    </ligand>
</feature>
<feature type="compositionally biased region" description="Polar residues" evidence="10">
    <location>
        <begin position="187"/>
        <end position="200"/>
    </location>
</feature>
<reference evidence="11" key="1">
    <citation type="submission" date="2020-04" db="EMBL/GenBank/DDBJ databases">
        <authorList>
            <person name="Alioto T."/>
            <person name="Alioto T."/>
            <person name="Gomez Garrido J."/>
        </authorList>
    </citation>
    <scope>NUCLEOTIDE SEQUENCE</scope>
    <source>
        <strain evidence="11">A484AB</strain>
    </source>
</reference>
<comment type="similarity">
    <text evidence="1">Belongs to the peptidase M10A family.</text>
</comment>
<dbReference type="GO" id="GO:0030574">
    <property type="term" value="P:collagen catabolic process"/>
    <property type="evidence" value="ECO:0007669"/>
    <property type="project" value="TreeGrafter"/>
</dbReference>
<dbReference type="Gene3D" id="1.10.10.1940">
    <property type="match status" value="1"/>
</dbReference>
<dbReference type="SUPFAM" id="SSF47090">
    <property type="entry name" value="PGBD-like"/>
    <property type="match status" value="1"/>
</dbReference>
<dbReference type="Pfam" id="PF01549">
    <property type="entry name" value="ShK"/>
    <property type="match status" value="1"/>
</dbReference>
<dbReference type="SMART" id="SM00254">
    <property type="entry name" value="ShKT"/>
    <property type="match status" value="1"/>
</dbReference>
<keyword evidence="5 8" id="KW-0862">Zinc</keyword>
<dbReference type="SUPFAM" id="SSF55486">
    <property type="entry name" value="Metalloproteases ('zincins'), catalytic domain"/>
    <property type="match status" value="1"/>
</dbReference>
<dbReference type="PANTHER" id="PTHR10201">
    <property type="entry name" value="MATRIX METALLOPROTEINASE"/>
    <property type="match status" value="1"/>
</dbReference>
<evidence type="ECO:0000313" key="11">
    <source>
        <dbReference type="EMBL" id="CAB4027998.1"/>
    </source>
</evidence>
<feature type="binding site" evidence="8">
    <location>
        <position position="130"/>
    </location>
    <ligand>
        <name>Ca(2+)</name>
        <dbReference type="ChEBI" id="CHEBI:29108"/>
        <label>2</label>
    </ligand>
</feature>
<sequence>MAKFGYADPGRSGSGDFNKAIRRFQKYFHLKMTGQLDAETQTEMLKPRCGNPDEVDDTGRSGPQAFTTGSKWSKTSLTYRFLRDSEDVSSSVMKATFTKAFAYWSAVTPLRFREVTSGRSDFTISVNGDNVNGQPGIDLLAVAVHEIGHAIGLHHSNVRGSIMWPSYNGYDPNLKLHSDDISGAQSLYGRNTSRNTRSNTGRNIGRISGGGSSCADKNTNCSSWRSSGYCRGRFAMYMKENCPKSCRHC</sequence>
<name>A0A6S7JBE2_PARCT</name>
<dbReference type="OrthoDB" id="406838at2759"/>
<feature type="binding site" evidence="8">
    <location>
        <position position="87"/>
    </location>
    <ligand>
        <name>Ca(2+)</name>
        <dbReference type="ChEBI" id="CHEBI:29108"/>
        <label>1</label>
    </ligand>
</feature>
<accession>A0A6S7JBE2</accession>
<feature type="binding site" evidence="8">
    <location>
        <position position="149"/>
    </location>
    <ligand>
        <name>Zn(2+)</name>
        <dbReference type="ChEBI" id="CHEBI:29105"/>
        <label>2</label>
        <note>catalytic</note>
    </ligand>
</feature>
<gene>
    <name evidence="11" type="ORF">PACLA_8A033201</name>
</gene>
<protein>
    <submittedName>
        <fullName evidence="11">50 kDa hatching enzyme-like</fullName>
    </submittedName>
</protein>
<feature type="binding site" evidence="8">
    <location>
        <position position="155"/>
    </location>
    <ligand>
        <name>Zn(2+)</name>
        <dbReference type="ChEBI" id="CHEBI:29105"/>
        <label>2</label>
        <note>catalytic</note>
    </ligand>
</feature>
<evidence type="ECO:0000256" key="8">
    <source>
        <dbReference type="PIRSR" id="PIRSR621190-2"/>
    </source>
</evidence>
<dbReference type="Proteomes" id="UP001152795">
    <property type="component" value="Unassembled WGS sequence"/>
</dbReference>
<feature type="active site" evidence="7">
    <location>
        <position position="146"/>
    </location>
</feature>